<dbReference type="Gene3D" id="1.10.468.10">
    <property type="entry name" value="Photosynthetic Reaction Center, subunit C, domain 2"/>
    <property type="match status" value="1"/>
</dbReference>
<dbReference type="Proteomes" id="UP000064967">
    <property type="component" value="Chromosome"/>
</dbReference>
<sequence>MKASAMGEDLQKLGLDAKALPSLNRLPPEKLRQVMKTFNKALGTQCTGCHEANDFHAPTKNKKIASKMWDLYVRGLVAEDGGPVFCDSCHEGKMEFLDRHDKKALSAWMDENFVKKLKRVDKKENGCETCHGDPFEPHILATWVK</sequence>
<dbReference type="SUPFAM" id="SSF48695">
    <property type="entry name" value="Multiheme cytochromes"/>
    <property type="match status" value="1"/>
</dbReference>
<keyword evidence="3" id="KW-1185">Reference proteome</keyword>
<dbReference type="InterPro" id="IPR036280">
    <property type="entry name" value="Multihaem_cyt_sf"/>
</dbReference>
<dbReference type="KEGG" id="llu:AKJ09_11330"/>
<dbReference type="EMBL" id="CP012333">
    <property type="protein sequence ID" value="AKV04667.1"/>
    <property type="molecule type" value="Genomic_DNA"/>
</dbReference>
<dbReference type="Pfam" id="PF14522">
    <property type="entry name" value="Cytochrome_C7"/>
    <property type="match status" value="1"/>
</dbReference>
<proteinExistence type="predicted"/>
<feature type="domain" description="Cytochrome c7-like" evidence="1">
    <location>
        <begin position="41"/>
        <end position="131"/>
    </location>
</feature>
<accession>A0A0K1QG72</accession>
<reference evidence="2 3" key="1">
    <citation type="submission" date="2015-08" db="EMBL/GenBank/DDBJ databases">
        <authorList>
            <person name="Babu N.S."/>
            <person name="Beckwith C.J."/>
            <person name="Beseler K.G."/>
            <person name="Brison A."/>
            <person name="Carone J.V."/>
            <person name="Caskin T.P."/>
            <person name="Diamond M."/>
            <person name="Durham M.E."/>
            <person name="Foxe J.M."/>
            <person name="Go M."/>
            <person name="Henderson B.A."/>
            <person name="Jones I.B."/>
            <person name="McGettigan J.A."/>
            <person name="Micheletti S.J."/>
            <person name="Nasrallah M.E."/>
            <person name="Ortiz D."/>
            <person name="Piller C.R."/>
            <person name="Privatt S.R."/>
            <person name="Schneider S.L."/>
            <person name="Sharp S."/>
            <person name="Smith T.C."/>
            <person name="Stanton J.D."/>
            <person name="Ullery H.E."/>
            <person name="Wilson R.J."/>
            <person name="Serrano M.G."/>
            <person name="Buck G."/>
            <person name="Lee V."/>
            <person name="Wang Y."/>
            <person name="Carvalho R."/>
            <person name="Voegtly L."/>
            <person name="Shi R."/>
            <person name="Duckworth R."/>
            <person name="Johnson A."/>
            <person name="Loviza R."/>
            <person name="Walstead R."/>
            <person name="Shah Z."/>
            <person name="Kiflezghi M."/>
            <person name="Wade K."/>
            <person name="Ball S.L."/>
            <person name="Bradley K.W."/>
            <person name="Asai D.J."/>
            <person name="Bowman C.A."/>
            <person name="Russell D.A."/>
            <person name="Pope W.H."/>
            <person name="Jacobs-Sera D."/>
            <person name="Hendrix R.W."/>
            <person name="Hatfull G.F."/>
        </authorList>
    </citation>
    <scope>NUCLEOTIDE SEQUENCE [LARGE SCALE GENOMIC DNA]</scope>
    <source>
        <strain evidence="2 3">DSM 27648</strain>
    </source>
</reference>
<gene>
    <name evidence="2" type="ORF">AKJ09_11330</name>
</gene>
<evidence type="ECO:0000313" key="3">
    <source>
        <dbReference type="Proteomes" id="UP000064967"/>
    </source>
</evidence>
<dbReference type="STRING" id="1391654.AKJ09_11330"/>
<evidence type="ECO:0000259" key="1">
    <source>
        <dbReference type="Pfam" id="PF14522"/>
    </source>
</evidence>
<dbReference type="InterPro" id="IPR023119">
    <property type="entry name" value="Multihaem_cyt_PRC_cyt_su-like"/>
</dbReference>
<evidence type="ECO:0000313" key="2">
    <source>
        <dbReference type="EMBL" id="AKV04667.1"/>
    </source>
</evidence>
<dbReference type="InterPro" id="IPR029467">
    <property type="entry name" value="Cyt_c7-like"/>
</dbReference>
<name>A0A0K1QG72_9BACT</name>
<protein>
    <recommendedName>
        <fullName evidence="1">Cytochrome c7-like domain-containing protein</fullName>
    </recommendedName>
</protein>
<organism evidence="2 3">
    <name type="scientific">Labilithrix luteola</name>
    <dbReference type="NCBI Taxonomy" id="1391654"/>
    <lineage>
        <taxon>Bacteria</taxon>
        <taxon>Pseudomonadati</taxon>
        <taxon>Myxococcota</taxon>
        <taxon>Polyangia</taxon>
        <taxon>Polyangiales</taxon>
        <taxon>Labilitrichaceae</taxon>
        <taxon>Labilithrix</taxon>
    </lineage>
</organism>
<dbReference type="AlphaFoldDB" id="A0A0K1QG72"/>